<dbReference type="GO" id="GO:0000155">
    <property type="term" value="F:phosphorelay sensor kinase activity"/>
    <property type="evidence" value="ECO:0007669"/>
    <property type="project" value="InterPro"/>
</dbReference>
<sequence>MERAAEVVERISPKRSHSGSAVRVASDGAAGAADDVAERAQRSRDRLRAFVGLSLGATLLVLTLFLAPRTLESWPNAAVAVTACFAVALSGRYPVAGACVEAVAFAMVWLTPDITISLSSMSMFLVTSMVIWSGRRAVIFVATPWYLASVVAVNATSAADQEELVKGTLVWLAFEMIFVLIGELLLRQRMANVKLEERRRAELAAQRRAIARELHDTAVYSATMVVMRAEAAKLRKGVDPQLAEDLEFIARTGRAATADLRHMLELLRATDSLDPAFEADVATRFTIRDKPPAEAIDEQIGKVKAAGLKVQAAVDGDLSRLPEVVAATFSRIVTEACSNIVKHADRRGPVTIMVEVGAYAVDAIFINIVPSPGDGLDALSGFPTDRSDVKVKHFGLAGQQERVEALGGVIRVSQVSDRWIVRVSIPLHG</sequence>
<evidence type="ECO:0000259" key="11">
    <source>
        <dbReference type="Pfam" id="PF07730"/>
    </source>
</evidence>
<comment type="caution">
    <text evidence="12">The sequence shown here is derived from an EMBL/GenBank/DDBJ whole genome shotgun (WGS) entry which is preliminary data.</text>
</comment>
<evidence type="ECO:0000256" key="7">
    <source>
        <dbReference type="ARBA" id="ARBA00022840"/>
    </source>
</evidence>
<evidence type="ECO:0000256" key="9">
    <source>
        <dbReference type="SAM" id="MobiDB-lite"/>
    </source>
</evidence>
<keyword evidence="3" id="KW-0597">Phosphoprotein</keyword>
<keyword evidence="10" id="KW-0472">Membrane</keyword>
<dbReference type="PANTHER" id="PTHR24421">
    <property type="entry name" value="NITRATE/NITRITE SENSOR PROTEIN NARX-RELATED"/>
    <property type="match status" value="1"/>
</dbReference>
<dbReference type="Gene3D" id="1.20.5.1930">
    <property type="match status" value="1"/>
</dbReference>
<keyword evidence="4" id="KW-0808">Transferase</keyword>
<accession>A0A179B4W9</accession>
<feature type="compositionally biased region" description="Basic and acidic residues" evidence="9">
    <location>
        <begin position="1"/>
        <end position="12"/>
    </location>
</feature>
<dbReference type="EMBL" id="LVZK01000001">
    <property type="protein sequence ID" value="OAP86435.1"/>
    <property type="molecule type" value="Genomic_DNA"/>
</dbReference>
<dbReference type="Proteomes" id="UP000078368">
    <property type="component" value="Unassembled WGS sequence"/>
</dbReference>
<feature type="transmembrane region" description="Helical" evidence="10">
    <location>
        <begin position="137"/>
        <end position="156"/>
    </location>
</feature>
<evidence type="ECO:0000256" key="10">
    <source>
        <dbReference type="SAM" id="Phobius"/>
    </source>
</evidence>
<feature type="domain" description="Signal transduction histidine kinase subgroup 3 dimerisation and phosphoacceptor" evidence="11">
    <location>
        <begin position="207"/>
        <end position="270"/>
    </location>
</feature>
<dbReference type="GO" id="GO:0005524">
    <property type="term" value="F:ATP binding"/>
    <property type="evidence" value="ECO:0007669"/>
    <property type="project" value="UniProtKB-KW"/>
</dbReference>
<feature type="transmembrane region" description="Helical" evidence="10">
    <location>
        <begin position="168"/>
        <end position="186"/>
    </location>
</feature>
<keyword evidence="5" id="KW-0547">Nucleotide-binding</keyword>
<dbReference type="SUPFAM" id="SSF55874">
    <property type="entry name" value="ATPase domain of HSP90 chaperone/DNA topoisomerase II/histidine kinase"/>
    <property type="match status" value="1"/>
</dbReference>
<comment type="catalytic activity">
    <reaction evidence="1">
        <text>ATP + protein L-histidine = ADP + protein N-phospho-L-histidine.</text>
        <dbReference type="EC" id="2.7.13.3"/>
    </reaction>
</comment>
<keyword evidence="7" id="KW-0067">ATP-binding</keyword>
<gene>
    <name evidence="12" type="ORF">A4H34_04630</name>
</gene>
<dbReference type="Pfam" id="PF07730">
    <property type="entry name" value="HisKA_3"/>
    <property type="match status" value="1"/>
</dbReference>
<keyword evidence="8" id="KW-0902">Two-component regulatory system</keyword>
<dbReference type="Gene3D" id="3.30.565.10">
    <property type="entry name" value="Histidine kinase-like ATPase, C-terminal domain"/>
    <property type="match status" value="1"/>
</dbReference>
<evidence type="ECO:0000256" key="8">
    <source>
        <dbReference type="ARBA" id="ARBA00023012"/>
    </source>
</evidence>
<keyword evidence="6" id="KW-0418">Kinase</keyword>
<feature type="transmembrane region" description="Helical" evidence="10">
    <location>
        <begin position="49"/>
        <end position="67"/>
    </location>
</feature>
<dbReference type="AlphaFoldDB" id="A0A179B4W9"/>
<dbReference type="GO" id="GO:0016020">
    <property type="term" value="C:membrane"/>
    <property type="evidence" value="ECO:0007669"/>
    <property type="project" value="InterPro"/>
</dbReference>
<name>A0A179B4W9_9ACTO</name>
<dbReference type="InterPro" id="IPR050482">
    <property type="entry name" value="Sensor_HK_TwoCompSys"/>
</dbReference>
<dbReference type="InterPro" id="IPR011712">
    <property type="entry name" value="Sig_transdc_His_kin_sub3_dim/P"/>
</dbReference>
<keyword evidence="10" id="KW-0812">Transmembrane</keyword>
<evidence type="ECO:0000256" key="3">
    <source>
        <dbReference type="ARBA" id="ARBA00022553"/>
    </source>
</evidence>
<protein>
    <recommendedName>
        <fullName evidence="2">histidine kinase</fullName>
        <ecNumber evidence="2">2.7.13.3</ecNumber>
    </recommendedName>
</protein>
<evidence type="ECO:0000256" key="2">
    <source>
        <dbReference type="ARBA" id="ARBA00012438"/>
    </source>
</evidence>
<proteinExistence type="predicted"/>
<dbReference type="STRING" id="1823756.A4H34_04630"/>
<evidence type="ECO:0000313" key="12">
    <source>
        <dbReference type="EMBL" id="OAP86435.1"/>
    </source>
</evidence>
<reference evidence="12 13" key="1">
    <citation type="submission" date="2016-04" db="EMBL/GenBank/DDBJ databases">
        <title>Peptidophaga gingivicola gen. nov., sp. nov., isolated from human subgingival plaque.</title>
        <authorList>
            <person name="Beall C.J."/>
            <person name="Mokrzan E.M."/>
            <person name="Griffen A.L."/>
            <person name="Leys E.J."/>
        </authorList>
    </citation>
    <scope>NUCLEOTIDE SEQUENCE [LARGE SCALE GENOMIC DNA]</scope>
    <source>
        <strain evidence="12 13">BA112</strain>
    </source>
</reference>
<dbReference type="RefSeq" id="WP_064231246.1">
    <property type="nucleotide sequence ID" value="NZ_LVZK01000001.1"/>
</dbReference>
<dbReference type="PANTHER" id="PTHR24421:SF10">
    <property type="entry name" value="NITRATE_NITRITE SENSOR PROTEIN NARQ"/>
    <property type="match status" value="1"/>
</dbReference>
<evidence type="ECO:0000256" key="4">
    <source>
        <dbReference type="ARBA" id="ARBA00022679"/>
    </source>
</evidence>
<evidence type="ECO:0000313" key="13">
    <source>
        <dbReference type="Proteomes" id="UP000078368"/>
    </source>
</evidence>
<keyword evidence="13" id="KW-1185">Reference proteome</keyword>
<evidence type="ECO:0000256" key="6">
    <source>
        <dbReference type="ARBA" id="ARBA00022777"/>
    </source>
</evidence>
<feature type="region of interest" description="Disordered" evidence="9">
    <location>
        <begin position="1"/>
        <end position="26"/>
    </location>
</feature>
<evidence type="ECO:0000256" key="5">
    <source>
        <dbReference type="ARBA" id="ARBA00022741"/>
    </source>
</evidence>
<evidence type="ECO:0000256" key="1">
    <source>
        <dbReference type="ARBA" id="ARBA00000085"/>
    </source>
</evidence>
<dbReference type="GO" id="GO:0046983">
    <property type="term" value="F:protein dimerization activity"/>
    <property type="evidence" value="ECO:0007669"/>
    <property type="project" value="InterPro"/>
</dbReference>
<feature type="transmembrane region" description="Helical" evidence="10">
    <location>
        <begin position="114"/>
        <end position="132"/>
    </location>
</feature>
<organism evidence="12 13">
    <name type="scientific">Peptidiphaga gingivicola</name>
    <dbReference type="NCBI Taxonomy" id="2741497"/>
    <lineage>
        <taxon>Bacteria</taxon>
        <taxon>Bacillati</taxon>
        <taxon>Actinomycetota</taxon>
        <taxon>Actinomycetes</taxon>
        <taxon>Actinomycetales</taxon>
        <taxon>Actinomycetaceae</taxon>
        <taxon>Peptidiphaga</taxon>
    </lineage>
</organism>
<dbReference type="EC" id="2.7.13.3" evidence="2"/>
<dbReference type="InterPro" id="IPR036890">
    <property type="entry name" value="HATPase_C_sf"/>
</dbReference>
<keyword evidence="10" id="KW-1133">Transmembrane helix</keyword>
<dbReference type="OrthoDB" id="3253720at2"/>